<organism evidence="1 2">
    <name type="scientific">Eumeta variegata</name>
    <name type="common">Bagworm moth</name>
    <name type="synonym">Eumeta japonica</name>
    <dbReference type="NCBI Taxonomy" id="151549"/>
    <lineage>
        <taxon>Eukaryota</taxon>
        <taxon>Metazoa</taxon>
        <taxon>Ecdysozoa</taxon>
        <taxon>Arthropoda</taxon>
        <taxon>Hexapoda</taxon>
        <taxon>Insecta</taxon>
        <taxon>Pterygota</taxon>
        <taxon>Neoptera</taxon>
        <taxon>Endopterygota</taxon>
        <taxon>Lepidoptera</taxon>
        <taxon>Glossata</taxon>
        <taxon>Ditrysia</taxon>
        <taxon>Tineoidea</taxon>
        <taxon>Psychidae</taxon>
        <taxon>Oiketicinae</taxon>
        <taxon>Eumeta</taxon>
    </lineage>
</organism>
<evidence type="ECO:0000313" key="1">
    <source>
        <dbReference type="EMBL" id="GBP28089.1"/>
    </source>
</evidence>
<dbReference type="Proteomes" id="UP000299102">
    <property type="component" value="Unassembled WGS sequence"/>
</dbReference>
<keyword evidence="2" id="KW-1185">Reference proteome</keyword>
<comment type="caution">
    <text evidence="1">The sequence shown here is derived from an EMBL/GenBank/DDBJ whole genome shotgun (WGS) entry which is preliminary data.</text>
</comment>
<dbReference type="AlphaFoldDB" id="A0A4C1UP29"/>
<evidence type="ECO:0000313" key="2">
    <source>
        <dbReference type="Proteomes" id="UP000299102"/>
    </source>
</evidence>
<accession>A0A4C1UP29</accession>
<reference evidence="1 2" key="1">
    <citation type="journal article" date="2019" name="Commun. Biol.">
        <title>The bagworm genome reveals a unique fibroin gene that provides high tensile strength.</title>
        <authorList>
            <person name="Kono N."/>
            <person name="Nakamura H."/>
            <person name="Ohtoshi R."/>
            <person name="Tomita M."/>
            <person name="Numata K."/>
            <person name="Arakawa K."/>
        </authorList>
    </citation>
    <scope>NUCLEOTIDE SEQUENCE [LARGE SCALE GENOMIC DNA]</scope>
</reference>
<gene>
    <name evidence="1" type="ORF">EVAR_21210_1</name>
</gene>
<sequence>MFPFKPAHPVSCEARSGERQCPLRASQCLSRPLADARIPGSSLHCLIINPALPTIALRILKKNNKGPHLIYKVHALLPRDYN</sequence>
<dbReference type="EMBL" id="BGZK01000202">
    <property type="protein sequence ID" value="GBP28089.1"/>
    <property type="molecule type" value="Genomic_DNA"/>
</dbReference>
<proteinExistence type="predicted"/>
<protein>
    <submittedName>
        <fullName evidence="1">Uncharacterized protein</fullName>
    </submittedName>
</protein>
<name>A0A4C1UP29_EUMVA</name>